<dbReference type="RefSeq" id="WP_072379542.1">
    <property type="nucleotide sequence ID" value="NZ_FNXB01000036.1"/>
</dbReference>
<sequence length="122" mass="12879">MRSAILRSLTLVGPSKPVGYLPINTIKRFLDTTPKALAAAAARRGLASAHFTTRNTGIQSGALYVYDCDALERLLDEQAEAVAAAGLPLNADMFVAHIAAVFYDTGHPAHRIIAAAFGECAP</sequence>
<reference evidence="2 4" key="2">
    <citation type="submission" date="2016-10" db="EMBL/GenBank/DDBJ databases">
        <authorList>
            <person name="Varghese N."/>
            <person name="Submissions S."/>
        </authorList>
    </citation>
    <scope>NUCLEOTIDE SEQUENCE [LARGE SCALE GENOMIC DNA]</scope>
    <source>
        <strain evidence="2 4">CGMCC 1.7071</strain>
    </source>
</reference>
<keyword evidence="4" id="KW-1185">Reference proteome</keyword>
<reference evidence="3" key="3">
    <citation type="submission" date="2016-10" db="EMBL/GenBank/DDBJ databases">
        <authorList>
            <person name="Wibberg D."/>
        </authorList>
    </citation>
    <scope>NUCLEOTIDE SEQUENCE [LARGE SCALE GENOMIC DNA]</scope>
</reference>
<organism evidence="1 3">
    <name type="scientific">Rhizobium tibeticum</name>
    <dbReference type="NCBI Taxonomy" id="501024"/>
    <lineage>
        <taxon>Bacteria</taxon>
        <taxon>Pseudomonadati</taxon>
        <taxon>Pseudomonadota</taxon>
        <taxon>Alphaproteobacteria</taxon>
        <taxon>Hyphomicrobiales</taxon>
        <taxon>Rhizobiaceae</taxon>
        <taxon>Rhizobium/Agrobacterium group</taxon>
        <taxon>Rhizobium</taxon>
    </lineage>
</organism>
<dbReference type="OrthoDB" id="8162834at2"/>
<reference evidence="1" key="1">
    <citation type="submission" date="2016-10" db="EMBL/GenBank/DDBJ databases">
        <authorList>
            <person name="de Groot N.N."/>
        </authorList>
    </citation>
    <scope>NUCLEOTIDE SEQUENCE [LARGE SCALE GENOMIC DNA]</scope>
    <source>
        <strain evidence="1">CCBAU85039</strain>
    </source>
</reference>
<evidence type="ECO:0000313" key="1">
    <source>
        <dbReference type="EMBL" id="SEI14033.1"/>
    </source>
</evidence>
<name>A0A1H8T7I1_9HYPH</name>
<accession>A0A1H8T7I1</accession>
<dbReference type="EMBL" id="FOCV01000027">
    <property type="protein sequence ID" value="SEO86861.1"/>
    <property type="molecule type" value="Genomic_DNA"/>
</dbReference>
<dbReference type="Proteomes" id="UP000198939">
    <property type="component" value="Unassembled WGS sequence"/>
</dbReference>
<gene>
    <name evidence="1" type="ORF">RTCCBAU85039_5019</name>
    <name evidence="2" type="ORF">SAMN05216228_102789</name>
</gene>
<dbReference type="EMBL" id="FNXB01000036">
    <property type="protein sequence ID" value="SEI14033.1"/>
    <property type="molecule type" value="Genomic_DNA"/>
</dbReference>
<evidence type="ECO:0000313" key="2">
    <source>
        <dbReference type="EMBL" id="SEO86861.1"/>
    </source>
</evidence>
<protein>
    <submittedName>
        <fullName evidence="1">Uncharacterized protein</fullName>
    </submittedName>
</protein>
<dbReference type="Proteomes" id="UP000183063">
    <property type="component" value="Unassembled WGS sequence"/>
</dbReference>
<evidence type="ECO:0000313" key="4">
    <source>
        <dbReference type="Proteomes" id="UP000198939"/>
    </source>
</evidence>
<evidence type="ECO:0000313" key="3">
    <source>
        <dbReference type="Proteomes" id="UP000183063"/>
    </source>
</evidence>
<dbReference type="AlphaFoldDB" id="A0A1H8T7I1"/>
<proteinExistence type="predicted"/>